<keyword evidence="2" id="KW-0802">TPR repeat</keyword>
<feature type="non-terminal residue" evidence="4">
    <location>
        <position position="1"/>
    </location>
</feature>
<evidence type="ECO:0000256" key="3">
    <source>
        <dbReference type="SAM" id="Phobius"/>
    </source>
</evidence>
<name>A0A0B6ZG64_9EUPU</name>
<keyword evidence="3" id="KW-0472">Membrane</keyword>
<reference evidence="4" key="1">
    <citation type="submission" date="2014-12" db="EMBL/GenBank/DDBJ databases">
        <title>Insight into the proteome of Arion vulgaris.</title>
        <authorList>
            <person name="Aradska J."/>
            <person name="Bulat T."/>
            <person name="Smidak R."/>
            <person name="Sarate P."/>
            <person name="Gangsoo J."/>
            <person name="Sialana F."/>
            <person name="Bilban M."/>
            <person name="Lubec G."/>
        </authorList>
    </citation>
    <scope>NUCLEOTIDE SEQUENCE</scope>
    <source>
        <tissue evidence="4">Skin</tissue>
    </source>
</reference>
<dbReference type="PANTHER" id="PTHR44227">
    <property type="match status" value="1"/>
</dbReference>
<evidence type="ECO:0000256" key="1">
    <source>
        <dbReference type="ARBA" id="ARBA00022737"/>
    </source>
</evidence>
<proteinExistence type="predicted"/>
<protein>
    <submittedName>
        <fullName evidence="4">Uncharacterized protein</fullName>
    </submittedName>
</protein>
<dbReference type="AlphaFoldDB" id="A0A0B6ZG64"/>
<keyword evidence="3" id="KW-0812">Transmembrane</keyword>
<dbReference type="InterPro" id="IPR052346">
    <property type="entry name" value="O-mannosyl-transferase_TMTC"/>
</dbReference>
<feature type="transmembrane region" description="Helical" evidence="3">
    <location>
        <begin position="60"/>
        <end position="80"/>
    </location>
</feature>
<dbReference type="GO" id="GO:0035269">
    <property type="term" value="P:protein O-linked glycosylation via mannose"/>
    <property type="evidence" value="ECO:0007669"/>
    <property type="project" value="TreeGrafter"/>
</dbReference>
<feature type="non-terminal residue" evidence="4">
    <location>
        <position position="120"/>
    </location>
</feature>
<dbReference type="GO" id="GO:0030968">
    <property type="term" value="P:endoplasmic reticulum unfolded protein response"/>
    <property type="evidence" value="ECO:0007669"/>
    <property type="project" value="TreeGrafter"/>
</dbReference>
<dbReference type="PANTHER" id="PTHR44227:SF3">
    <property type="entry name" value="PROTEIN O-MANNOSYL-TRANSFERASE TMTC4"/>
    <property type="match status" value="1"/>
</dbReference>
<sequence>SYRPLTVLTFRWNYMAAGGLHPFGFHIVNIILHGVICVMLVPFFNIIISNVDRSDDQSKLVSSGWPFVCSLLFAVHPVHTESVAGIVGRAELLCALFFILSFLLYVKGSTTYSQFRPKNF</sequence>
<keyword evidence="3" id="KW-1133">Transmembrane helix</keyword>
<evidence type="ECO:0000256" key="2">
    <source>
        <dbReference type="ARBA" id="ARBA00022803"/>
    </source>
</evidence>
<gene>
    <name evidence="4" type="primary">ORF60373</name>
</gene>
<dbReference type="GO" id="GO:0000030">
    <property type="term" value="F:mannosyltransferase activity"/>
    <property type="evidence" value="ECO:0007669"/>
    <property type="project" value="TreeGrafter"/>
</dbReference>
<organism evidence="4">
    <name type="scientific">Arion vulgaris</name>
    <dbReference type="NCBI Taxonomy" id="1028688"/>
    <lineage>
        <taxon>Eukaryota</taxon>
        <taxon>Metazoa</taxon>
        <taxon>Spiralia</taxon>
        <taxon>Lophotrochozoa</taxon>
        <taxon>Mollusca</taxon>
        <taxon>Gastropoda</taxon>
        <taxon>Heterobranchia</taxon>
        <taxon>Euthyneura</taxon>
        <taxon>Panpulmonata</taxon>
        <taxon>Eupulmonata</taxon>
        <taxon>Stylommatophora</taxon>
        <taxon>Helicina</taxon>
        <taxon>Arionoidea</taxon>
        <taxon>Arionidae</taxon>
        <taxon>Arion</taxon>
    </lineage>
</organism>
<keyword evidence="1" id="KW-0677">Repeat</keyword>
<feature type="transmembrane region" description="Helical" evidence="3">
    <location>
        <begin position="23"/>
        <end position="48"/>
    </location>
</feature>
<dbReference type="GO" id="GO:0005783">
    <property type="term" value="C:endoplasmic reticulum"/>
    <property type="evidence" value="ECO:0007669"/>
    <property type="project" value="TreeGrafter"/>
</dbReference>
<evidence type="ECO:0000313" key="4">
    <source>
        <dbReference type="EMBL" id="CEK66841.1"/>
    </source>
</evidence>
<accession>A0A0B6ZG64</accession>
<dbReference type="EMBL" id="HACG01019976">
    <property type="protein sequence ID" value="CEK66841.1"/>
    <property type="molecule type" value="Transcribed_RNA"/>
</dbReference>
<feature type="transmembrane region" description="Helical" evidence="3">
    <location>
        <begin position="86"/>
        <end position="106"/>
    </location>
</feature>